<evidence type="ECO:0000259" key="3">
    <source>
        <dbReference type="PROSITE" id="PS51767"/>
    </source>
</evidence>
<accession>A0AAV4BNR5</accession>
<dbReference type="EMBL" id="BLXT01005660">
    <property type="protein sequence ID" value="GFO24896.1"/>
    <property type="molecule type" value="Genomic_DNA"/>
</dbReference>
<protein>
    <submittedName>
        <fullName evidence="4">Cathepsin d</fullName>
    </submittedName>
</protein>
<dbReference type="PROSITE" id="PS51767">
    <property type="entry name" value="PEPTIDASE_A1"/>
    <property type="match status" value="1"/>
</dbReference>
<gene>
    <name evidence="4" type="ORF">PoB_005140100</name>
</gene>
<dbReference type="Gene3D" id="2.40.70.10">
    <property type="entry name" value="Acid Proteases"/>
    <property type="match status" value="1"/>
</dbReference>
<name>A0AAV4BNR5_9GAST</name>
<dbReference type="GO" id="GO:0004190">
    <property type="term" value="F:aspartic-type endopeptidase activity"/>
    <property type="evidence" value="ECO:0007669"/>
    <property type="project" value="InterPro"/>
</dbReference>
<evidence type="ECO:0000256" key="2">
    <source>
        <dbReference type="SAM" id="SignalP"/>
    </source>
</evidence>
<feature type="domain" description="Peptidase A1" evidence="3">
    <location>
        <begin position="82"/>
        <end position="220"/>
    </location>
</feature>
<dbReference type="InterPro" id="IPR033121">
    <property type="entry name" value="PEPTIDASE_A1"/>
</dbReference>
<dbReference type="GO" id="GO:0006508">
    <property type="term" value="P:proteolysis"/>
    <property type="evidence" value="ECO:0007669"/>
    <property type="project" value="InterPro"/>
</dbReference>
<dbReference type="CDD" id="cd05471">
    <property type="entry name" value="pepsin_like"/>
    <property type="match status" value="1"/>
</dbReference>
<feature type="chain" id="PRO_5043607311" evidence="2">
    <location>
        <begin position="22"/>
        <end position="220"/>
    </location>
</feature>
<keyword evidence="5" id="KW-1185">Reference proteome</keyword>
<sequence length="220" mass="25081">MDLLIPPAALLTLILCSICAAQFINRPFSQAKTPMWKPLAVPKQLRKTYVRSVARDIFDPRLYHQLLEPRNIKLTNYNDTLYYFPIQIGTPGQKFNMAISTNYAAAWVPSVHSASRHALSYPHRRYDNASSSTFMASGMRSRYAQGYWSLDNFIVADIEVQNQSFVEGIRQTNVFKNTDVDGIFGLMPPGVAQVKRPTVFQNMFWQGYLPATAFSLFLNR</sequence>
<dbReference type="AlphaFoldDB" id="A0AAV4BNR5"/>
<evidence type="ECO:0000256" key="1">
    <source>
        <dbReference type="ARBA" id="ARBA00007447"/>
    </source>
</evidence>
<feature type="signal peptide" evidence="2">
    <location>
        <begin position="1"/>
        <end position="21"/>
    </location>
</feature>
<proteinExistence type="inferred from homology"/>
<dbReference type="InterPro" id="IPR021109">
    <property type="entry name" value="Peptidase_aspartic_dom_sf"/>
</dbReference>
<dbReference type="PANTHER" id="PTHR47966:SF51">
    <property type="entry name" value="BETA-SITE APP-CLEAVING ENZYME, ISOFORM A-RELATED"/>
    <property type="match status" value="1"/>
</dbReference>
<dbReference type="Proteomes" id="UP000735302">
    <property type="component" value="Unassembled WGS sequence"/>
</dbReference>
<evidence type="ECO:0000313" key="4">
    <source>
        <dbReference type="EMBL" id="GFO24896.1"/>
    </source>
</evidence>
<comment type="similarity">
    <text evidence="1">Belongs to the peptidase A1 family.</text>
</comment>
<dbReference type="InterPro" id="IPR001461">
    <property type="entry name" value="Aspartic_peptidase_A1"/>
</dbReference>
<organism evidence="4 5">
    <name type="scientific">Plakobranchus ocellatus</name>
    <dbReference type="NCBI Taxonomy" id="259542"/>
    <lineage>
        <taxon>Eukaryota</taxon>
        <taxon>Metazoa</taxon>
        <taxon>Spiralia</taxon>
        <taxon>Lophotrochozoa</taxon>
        <taxon>Mollusca</taxon>
        <taxon>Gastropoda</taxon>
        <taxon>Heterobranchia</taxon>
        <taxon>Euthyneura</taxon>
        <taxon>Panpulmonata</taxon>
        <taxon>Sacoglossa</taxon>
        <taxon>Placobranchoidea</taxon>
        <taxon>Plakobranchidae</taxon>
        <taxon>Plakobranchus</taxon>
    </lineage>
</organism>
<dbReference type="Pfam" id="PF00026">
    <property type="entry name" value="Asp"/>
    <property type="match status" value="1"/>
</dbReference>
<keyword evidence="2" id="KW-0732">Signal</keyword>
<evidence type="ECO:0000313" key="5">
    <source>
        <dbReference type="Proteomes" id="UP000735302"/>
    </source>
</evidence>
<dbReference type="SUPFAM" id="SSF50630">
    <property type="entry name" value="Acid proteases"/>
    <property type="match status" value="1"/>
</dbReference>
<dbReference type="PANTHER" id="PTHR47966">
    <property type="entry name" value="BETA-SITE APP-CLEAVING ENZYME, ISOFORM A-RELATED"/>
    <property type="match status" value="1"/>
</dbReference>
<reference evidence="4 5" key="1">
    <citation type="journal article" date="2021" name="Elife">
        <title>Chloroplast acquisition without the gene transfer in kleptoplastic sea slugs, Plakobranchus ocellatus.</title>
        <authorList>
            <person name="Maeda T."/>
            <person name="Takahashi S."/>
            <person name="Yoshida T."/>
            <person name="Shimamura S."/>
            <person name="Takaki Y."/>
            <person name="Nagai Y."/>
            <person name="Toyoda A."/>
            <person name="Suzuki Y."/>
            <person name="Arimoto A."/>
            <person name="Ishii H."/>
            <person name="Satoh N."/>
            <person name="Nishiyama T."/>
            <person name="Hasebe M."/>
            <person name="Maruyama T."/>
            <person name="Minagawa J."/>
            <person name="Obokata J."/>
            <person name="Shigenobu S."/>
        </authorList>
    </citation>
    <scope>NUCLEOTIDE SEQUENCE [LARGE SCALE GENOMIC DNA]</scope>
</reference>
<comment type="caution">
    <text evidence="4">The sequence shown here is derived from an EMBL/GenBank/DDBJ whole genome shotgun (WGS) entry which is preliminary data.</text>
</comment>
<dbReference type="InterPro" id="IPR034164">
    <property type="entry name" value="Pepsin-like_dom"/>
</dbReference>